<keyword evidence="2" id="KW-1185">Reference proteome</keyword>
<protein>
    <submittedName>
        <fullName evidence="1">Uncharacterized protein</fullName>
    </submittedName>
</protein>
<accession>A0ACC0K7F6</accession>
<dbReference type="Proteomes" id="UP001064048">
    <property type="component" value="Chromosome 7"/>
</dbReference>
<sequence>MERASRIQLQQHTNGAQPSVTGGVQGRPQGICDPLGATVDPRGPPDSSAQRTDSSSLKTTSPYKPSLKHGPTTSPVPKITRFQLGSYGQGCDRTTNV</sequence>
<name>A0ACC0K7F6_CHOFU</name>
<reference evidence="1 2" key="1">
    <citation type="journal article" date="2022" name="Genome Biol. Evol.">
        <title>The Spruce Budworm Genome: Reconstructing the Evolutionary History of Antifreeze Proteins.</title>
        <authorList>
            <person name="Beliveau C."/>
            <person name="Gagne P."/>
            <person name="Picq S."/>
            <person name="Vernygora O."/>
            <person name="Keeling C.I."/>
            <person name="Pinkney K."/>
            <person name="Doucet D."/>
            <person name="Wen F."/>
            <person name="Johnston J.S."/>
            <person name="Maaroufi H."/>
            <person name="Boyle B."/>
            <person name="Laroche J."/>
            <person name="Dewar K."/>
            <person name="Juretic N."/>
            <person name="Blackburn G."/>
            <person name="Nisole A."/>
            <person name="Brunet B."/>
            <person name="Brandao M."/>
            <person name="Lumley L."/>
            <person name="Duan J."/>
            <person name="Quan G."/>
            <person name="Lucarotti C.J."/>
            <person name="Roe A.D."/>
            <person name="Sperling F.A.H."/>
            <person name="Levesque R.C."/>
            <person name="Cusson M."/>
        </authorList>
    </citation>
    <scope>NUCLEOTIDE SEQUENCE [LARGE SCALE GENOMIC DNA]</scope>
    <source>
        <strain evidence="1">Glfc:IPQL:Cfum</strain>
    </source>
</reference>
<comment type="caution">
    <text evidence="1">The sequence shown here is derived from an EMBL/GenBank/DDBJ whole genome shotgun (WGS) entry which is preliminary data.</text>
</comment>
<gene>
    <name evidence="1" type="ORF">MSG28_004750</name>
</gene>
<evidence type="ECO:0000313" key="1">
    <source>
        <dbReference type="EMBL" id="KAI8432336.1"/>
    </source>
</evidence>
<dbReference type="EMBL" id="CM046107">
    <property type="protein sequence ID" value="KAI8432336.1"/>
    <property type="molecule type" value="Genomic_DNA"/>
</dbReference>
<organism evidence="1 2">
    <name type="scientific">Choristoneura fumiferana</name>
    <name type="common">Spruce budworm moth</name>
    <name type="synonym">Archips fumiferana</name>
    <dbReference type="NCBI Taxonomy" id="7141"/>
    <lineage>
        <taxon>Eukaryota</taxon>
        <taxon>Metazoa</taxon>
        <taxon>Ecdysozoa</taxon>
        <taxon>Arthropoda</taxon>
        <taxon>Hexapoda</taxon>
        <taxon>Insecta</taxon>
        <taxon>Pterygota</taxon>
        <taxon>Neoptera</taxon>
        <taxon>Endopterygota</taxon>
        <taxon>Lepidoptera</taxon>
        <taxon>Glossata</taxon>
        <taxon>Ditrysia</taxon>
        <taxon>Tortricoidea</taxon>
        <taxon>Tortricidae</taxon>
        <taxon>Tortricinae</taxon>
        <taxon>Choristoneura</taxon>
    </lineage>
</organism>
<proteinExistence type="predicted"/>
<evidence type="ECO:0000313" key="2">
    <source>
        <dbReference type="Proteomes" id="UP001064048"/>
    </source>
</evidence>